<evidence type="ECO:0000256" key="6">
    <source>
        <dbReference type="ARBA" id="ARBA00035023"/>
    </source>
</evidence>
<keyword evidence="3" id="KW-0560">Oxidoreductase</keyword>
<name>A0A9N9VKT7_9HYPO</name>
<organism evidence="9 10">
    <name type="scientific">Clonostachys rhizophaga</name>
    <dbReference type="NCBI Taxonomy" id="160324"/>
    <lineage>
        <taxon>Eukaryota</taxon>
        <taxon>Fungi</taxon>
        <taxon>Dikarya</taxon>
        <taxon>Ascomycota</taxon>
        <taxon>Pezizomycotina</taxon>
        <taxon>Sordariomycetes</taxon>
        <taxon>Hypocreomycetidae</taxon>
        <taxon>Hypocreales</taxon>
        <taxon>Bionectriaceae</taxon>
        <taxon>Clonostachys</taxon>
    </lineage>
</organism>
<dbReference type="SMART" id="SM01150">
    <property type="entry name" value="DUF1338"/>
    <property type="match status" value="1"/>
</dbReference>
<dbReference type="OrthoDB" id="8300246at2759"/>
<gene>
    <name evidence="9" type="ORF">CRHIZ90672A_00002132</name>
</gene>
<comment type="cofactor">
    <cofactor evidence="1">
        <name>Fe(2+)</name>
        <dbReference type="ChEBI" id="CHEBI:29033"/>
    </cofactor>
</comment>
<reference evidence="9" key="1">
    <citation type="submission" date="2021-10" db="EMBL/GenBank/DDBJ databases">
        <authorList>
            <person name="Piombo E."/>
        </authorList>
    </citation>
    <scope>NUCLEOTIDE SEQUENCE</scope>
</reference>
<proteinExistence type="inferred from homology"/>
<dbReference type="AlphaFoldDB" id="A0A9N9VKT7"/>
<evidence type="ECO:0000256" key="8">
    <source>
        <dbReference type="ARBA" id="ARBA00035045"/>
    </source>
</evidence>
<dbReference type="Proteomes" id="UP000696573">
    <property type="component" value="Unassembled WGS sequence"/>
</dbReference>
<dbReference type="InterPro" id="IPR009770">
    <property type="entry name" value="HGLS"/>
</dbReference>
<evidence type="ECO:0000256" key="4">
    <source>
        <dbReference type="ARBA" id="ARBA00023004"/>
    </source>
</evidence>
<evidence type="ECO:0000256" key="5">
    <source>
        <dbReference type="ARBA" id="ARBA00035013"/>
    </source>
</evidence>
<dbReference type="InterPro" id="IPR047869">
    <property type="entry name" value="YdcJ_bac-like"/>
</dbReference>
<dbReference type="EMBL" id="CABFNQ020000730">
    <property type="protein sequence ID" value="CAH0028157.1"/>
    <property type="molecule type" value="Genomic_DNA"/>
</dbReference>
<keyword evidence="2" id="KW-0223">Dioxygenase</keyword>
<sequence length="488" mass="54976">MADTDLCDTNELRTVFSKAMSRMYQDEVPLYSDLLDIVTEVNGEVLGKSGLDYQHETDIDIARITLERHGAIRLGTPTELATIRRLFAQLGMFPVGYYDLSIAGLPMHATAFRPLAGEALRRNPFRIFTTLLRPELLSEEPRRLAQEILSSRNIFPAKLMELLGDAERRGGVLKSQVDDFIRESLSIFRWQKVAVATYEKYLELKAEHPILADVVSFPTSHINHLTPRTLDIDLAQDAMQSRGMQAKERIEGPPRRKFQILLRQTSFKALNEQVDFPASSSGHDMVRGVHSARFGEIEQRGWALTKEGRALYDRLIVETSKSFAAASSQSQTYDEILEHVFKQFPDDVDALQKQGLVFCRYKLTKKWALSQWAGSKDVSSLPYLVSKGLVTFQPITYEDFLPFSAAGIFQSNLGTSGSNTDIVSGTPDQEQFEKCLGQKTADPMELYQEMESQSISDIWLEMEKSRPAETEAPLSIAHQVPGISISIR</sequence>
<protein>
    <recommendedName>
        <fullName evidence="7">2-oxoadipate dioxygenase/decarboxylase</fullName>
        <ecNumber evidence="6">1.13.11.93</ecNumber>
    </recommendedName>
    <alternativeName>
        <fullName evidence="8">2-hydroxyglutarate synthase</fullName>
    </alternativeName>
</protein>
<comment type="caution">
    <text evidence="9">The sequence shown here is derived from an EMBL/GenBank/DDBJ whole genome shotgun (WGS) entry which is preliminary data.</text>
</comment>
<evidence type="ECO:0000256" key="1">
    <source>
        <dbReference type="ARBA" id="ARBA00001954"/>
    </source>
</evidence>
<dbReference type="PANTHER" id="PTHR39479">
    <property type="match status" value="1"/>
</dbReference>
<accession>A0A9N9VKT7</accession>
<evidence type="ECO:0000256" key="7">
    <source>
        <dbReference type="ARBA" id="ARBA00035034"/>
    </source>
</evidence>
<evidence type="ECO:0000313" key="10">
    <source>
        <dbReference type="Proteomes" id="UP000696573"/>
    </source>
</evidence>
<comment type="similarity">
    <text evidence="5">Belongs to the 2-oxoadipate dioxygenase/decarboxylase family.</text>
</comment>
<keyword evidence="10" id="KW-1185">Reference proteome</keyword>
<dbReference type="CDD" id="cd16348">
    <property type="entry name" value="VOC_YdcJ_like"/>
    <property type="match status" value="1"/>
</dbReference>
<keyword evidence="4" id="KW-0408">Iron</keyword>
<evidence type="ECO:0000256" key="3">
    <source>
        <dbReference type="ARBA" id="ARBA00023002"/>
    </source>
</evidence>
<dbReference type="EC" id="1.13.11.93" evidence="6"/>
<dbReference type="Gene3D" id="3.10.180.80">
    <property type="entry name" value="Uncharacterised protein PF07063, DUF1338"/>
    <property type="match status" value="1"/>
</dbReference>
<dbReference type="GO" id="GO:0051213">
    <property type="term" value="F:dioxygenase activity"/>
    <property type="evidence" value="ECO:0007669"/>
    <property type="project" value="UniProtKB-KW"/>
</dbReference>
<dbReference type="Pfam" id="PF07063">
    <property type="entry name" value="HGLS"/>
    <property type="match status" value="1"/>
</dbReference>
<evidence type="ECO:0000313" key="9">
    <source>
        <dbReference type="EMBL" id="CAH0028157.1"/>
    </source>
</evidence>
<evidence type="ECO:0000256" key="2">
    <source>
        <dbReference type="ARBA" id="ARBA00022964"/>
    </source>
</evidence>
<dbReference type="PANTHER" id="PTHR39479:SF2">
    <property type="entry name" value="2-OXOADIPATE DIOXYGENASE_DECARBOXYLASE"/>
    <property type="match status" value="1"/>
</dbReference>